<sequence length="154" mass="17326">MIKTALVLVILAGLYILVVLVARRHACTELPGGARIGFASVLDFSDGEEWPPAMRLQDGSGRVLYVGNGDVRFHRVPSNPGKVVLTFGENGEQRLAMEGEELMTALYPERWAAVKKERPERTSIMLTDLFTIHHQLIYNGTFGKKWCRTPWFPQ</sequence>
<evidence type="ECO:0000313" key="2">
    <source>
        <dbReference type="Proteomes" id="UP000249299"/>
    </source>
</evidence>
<name>A0A327JTW1_9HYPH</name>
<comment type="caution">
    <text evidence="1">The sequence shown here is derived from an EMBL/GenBank/DDBJ whole genome shotgun (WGS) entry which is preliminary data.</text>
</comment>
<dbReference type="AlphaFoldDB" id="A0A327JTW1"/>
<proteinExistence type="predicted"/>
<dbReference type="EMBL" id="NPEV01000010">
    <property type="protein sequence ID" value="RAI28342.1"/>
    <property type="molecule type" value="Genomic_DNA"/>
</dbReference>
<accession>A0A327JTW1</accession>
<gene>
    <name evidence="1" type="ORF">CH339_06905</name>
</gene>
<protein>
    <submittedName>
        <fullName evidence="1">Uncharacterized protein</fullName>
    </submittedName>
</protein>
<reference evidence="1 2" key="1">
    <citation type="submission" date="2017-07" db="EMBL/GenBank/DDBJ databases">
        <title>Draft Genome Sequences of Select Purple Nonsulfur Bacteria.</title>
        <authorList>
            <person name="Lasarre B."/>
            <person name="Mckinlay J.B."/>
        </authorList>
    </citation>
    <scope>NUCLEOTIDE SEQUENCE [LARGE SCALE GENOMIC DNA]</scope>
    <source>
        <strain evidence="1 2">DSM 11290</strain>
    </source>
</reference>
<evidence type="ECO:0000313" key="1">
    <source>
        <dbReference type="EMBL" id="RAI28342.1"/>
    </source>
</evidence>
<keyword evidence="2" id="KW-1185">Reference proteome</keyword>
<dbReference type="Proteomes" id="UP000249299">
    <property type="component" value="Unassembled WGS sequence"/>
</dbReference>
<organism evidence="1 2">
    <name type="scientific">Rhodobium orientis</name>
    <dbReference type="NCBI Taxonomy" id="34017"/>
    <lineage>
        <taxon>Bacteria</taxon>
        <taxon>Pseudomonadati</taxon>
        <taxon>Pseudomonadota</taxon>
        <taxon>Alphaproteobacteria</taxon>
        <taxon>Hyphomicrobiales</taxon>
        <taxon>Rhodobiaceae</taxon>
        <taxon>Rhodobium</taxon>
    </lineage>
</organism>